<dbReference type="PROSITE" id="PS51257">
    <property type="entry name" value="PROKAR_LIPOPROTEIN"/>
    <property type="match status" value="1"/>
</dbReference>
<feature type="chain" id="PRO_5047108483" description="DUF1735 domain-containing protein" evidence="1">
    <location>
        <begin position="22"/>
        <end position="285"/>
    </location>
</feature>
<evidence type="ECO:0000256" key="1">
    <source>
        <dbReference type="SAM" id="SignalP"/>
    </source>
</evidence>
<protein>
    <recommendedName>
        <fullName evidence="4">DUF1735 domain-containing protein</fullName>
    </recommendedName>
</protein>
<accession>A0ABW3JXT0</accession>
<proteinExistence type="predicted"/>
<organism evidence="2 3">
    <name type="scientific">Ohtaekwangia kribbensis</name>
    <dbReference type="NCBI Taxonomy" id="688913"/>
    <lineage>
        <taxon>Bacteria</taxon>
        <taxon>Pseudomonadati</taxon>
        <taxon>Bacteroidota</taxon>
        <taxon>Cytophagia</taxon>
        <taxon>Cytophagales</taxon>
        <taxon>Fulvivirgaceae</taxon>
        <taxon>Ohtaekwangia</taxon>
    </lineage>
</organism>
<gene>
    <name evidence="2" type="ORF">ACFQ21_03470</name>
</gene>
<keyword evidence="3" id="KW-1185">Reference proteome</keyword>
<reference evidence="3" key="1">
    <citation type="journal article" date="2019" name="Int. J. Syst. Evol. Microbiol.">
        <title>The Global Catalogue of Microorganisms (GCM) 10K type strain sequencing project: providing services to taxonomists for standard genome sequencing and annotation.</title>
        <authorList>
            <consortium name="The Broad Institute Genomics Platform"/>
            <consortium name="The Broad Institute Genome Sequencing Center for Infectious Disease"/>
            <person name="Wu L."/>
            <person name="Ma J."/>
        </authorList>
    </citation>
    <scope>NUCLEOTIDE SEQUENCE [LARGE SCALE GENOMIC DNA]</scope>
    <source>
        <strain evidence="3">CCUG 58938</strain>
    </source>
</reference>
<name>A0ABW3JXT0_9BACT</name>
<feature type="signal peptide" evidence="1">
    <location>
        <begin position="1"/>
        <end position="21"/>
    </location>
</feature>
<evidence type="ECO:0000313" key="2">
    <source>
        <dbReference type="EMBL" id="MFD0998346.1"/>
    </source>
</evidence>
<keyword evidence="1" id="KW-0732">Signal</keyword>
<comment type="caution">
    <text evidence="2">The sequence shown here is derived from an EMBL/GenBank/DDBJ whole genome shotgun (WGS) entry which is preliminary data.</text>
</comment>
<dbReference type="RefSeq" id="WP_377574894.1">
    <property type="nucleotide sequence ID" value="NZ_JBHTKA010000001.1"/>
</dbReference>
<sequence length="285" mass="31745">MKITKGLLVFGVLAVAASSCFDPPEYPNTPSINLAGLEFYQEADAIDSLVLSINFKDGDGDLGLSSSLEDISYPFHPKNYYLENNGNLIAVPTITKYTNIPPILLINAGQTGKLATNRTLDKPEYASKMPEYIYPYTCNTYIFDTLYVERGDQSTFDATYNITDTLRSSNPENPDLYEIKEIFYTQKNPNYDNITVDFILSNGTELDWETITGTECGPSFDGRFPRLSDENGPLEGTLRYSMKSEGLAIVLGSQSFKLRVTIKDRGLNSSNTIETDFVTLEGIKK</sequence>
<evidence type="ECO:0000313" key="3">
    <source>
        <dbReference type="Proteomes" id="UP001597112"/>
    </source>
</evidence>
<evidence type="ECO:0008006" key="4">
    <source>
        <dbReference type="Google" id="ProtNLM"/>
    </source>
</evidence>
<dbReference type="Proteomes" id="UP001597112">
    <property type="component" value="Unassembled WGS sequence"/>
</dbReference>
<dbReference type="EMBL" id="JBHTKA010000001">
    <property type="protein sequence ID" value="MFD0998346.1"/>
    <property type="molecule type" value="Genomic_DNA"/>
</dbReference>